<organism evidence="6 7">
    <name type="scientific">Tegillarca granosa</name>
    <name type="common">Malaysian cockle</name>
    <name type="synonym">Anadara granosa</name>
    <dbReference type="NCBI Taxonomy" id="220873"/>
    <lineage>
        <taxon>Eukaryota</taxon>
        <taxon>Metazoa</taxon>
        <taxon>Spiralia</taxon>
        <taxon>Lophotrochozoa</taxon>
        <taxon>Mollusca</taxon>
        <taxon>Bivalvia</taxon>
        <taxon>Autobranchia</taxon>
        <taxon>Pteriomorphia</taxon>
        <taxon>Arcoida</taxon>
        <taxon>Arcoidea</taxon>
        <taxon>Arcidae</taxon>
        <taxon>Tegillarca</taxon>
    </lineage>
</organism>
<feature type="transmembrane region" description="Helical" evidence="5">
    <location>
        <begin position="57"/>
        <end position="85"/>
    </location>
</feature>
<feature type="transmembrane region" description="Helical" evidence="5">
    <location>
        <begin position="431"/>
        <end position="449"/>
    </location>
</feature>
<dbReference type="InterPro" id="IPR049680">
    <property type="entry name" value="FLVCR1-2_SLC49-like"/>
</dbReference>
<sequence>MIGLLANWSAIAIILTMFPMSYLLINIGQALNGISGAALIAGPPLVAVTWFPPNERATATAVSVMAVGVGMAGSFVLGINPYGWWCSVIQFRMKFVIQHGNFLQFVWTNNRIGRSIFRLDRWTDWFTGKLEFYYCNMWNVSNQLSHTQKRLINTGHILNGIGSAATSAFPALLAVTWFPPQQRTTATAMSLTSLNFGIGISFILVCGLIGLHFLAVLLYFPSKPPTPPSKTASLGREKFGKALKSMRGNLQLWLIIVCCTLPSGVYGNWSSVLNVVLIPVGVSQRSYFLYQIKSNISCTDIGNLGAAVCAVGALASVIIARFSDMFMRHMKMILILLYIIGIGAFTWFIVLAKGIIEFKLEYISREKSKLYMLWQISNVRIINKNSNRKIRKITLNIMSIFNNSFFCYRGFRCIKDKDKIDQVNGNGTEWMNYSLVGSLILSLLILFMIKEKYSRTDIDIDVTDDKNNDKKSFINT</sequence>
<keyword evidence="4 5" id="KW-0472">Membrane</keyword>
<comment type="subcellular location">
    <subcellularLocation>
        <location evidence="1">Membrane</location>
        <topology evidence="1">Multi-pass membrane protein</topology>
    </subcellularLocation>
</comment>
<protein>
    <submittedName>
        <fullName evidence="6">Uncharacterized protein</fullName>
    </submittedName>
</protein>
<feature type="transmembrane region" description="Helical" evidence="5">
    <location>
        <begin position="32"/>
        <end position="51"/>
    </location>
</feature>
<dbReference type="Gene3D" id="1.20.1250.20">
    <property type="entry name" value="MFS general substrate transporter like domains"/>
    <property type="match status" value="1"/>
</dbReference>
<name>A0ABQ9EUR6_TEGGR</name>
<keyword evidence="7" id="KW-1185">Reference proteome</keyword>
<evidence type="ECO:0000256" key="3">
    <source>
        <dbReference type="ARBA" id="ARBA00022989"/>
    </source>
</evidence>
<dbReference type="SUPFAM" id="SSF103473">
    <property type="entry name" value="MFS general substrate transporter"/>
    <property type="match status" value="2"/>
</dbReference>
<dbReference type="Pfam" id="PF07690">
    <property type="entry name" value="MFS_1"/>
    <property type="match status" value="1"/>
</dbReference>
<evidence type="ECO:0000256" key="5">
    <source>
        <dbReference type="SAM" id="Phobius"/>
    </source>
</evidence>
<evidence type="ECO:0000256" key="1">
    <source>
        <dbReference type="ARBA" id="ARBA00004141"/>
    </source>
</evidence>
<feature type="transmembrane region" description="Helical" evidence="5">
    <location>
        <begin position="332"/>
        <end position="356"/>
    </location>
</feature>
<feature type="transmembrane region" description="Helical" evidence="5">
    <location>
        <begin position="302"/>
        <end position="320"/>
    </location>
</feature>
<reference evidence="6 7" key="1">
    <citation type="submission" date="2022-12" db="EMBL/GenBank/DDBJ databases">
        <title>Chromosome-level genome of Tegillarca granosa.</title>
        <authorList>
            <person name="Kim J."/>
        </authorList>
    </citation>
    <scope>NUCLEOTIDE SEQUENCE [LARGE SCALE GENOMIC DNA]</scope>
    <source>
        <strain evidence="6">Teg-2019</strain>
        <tissue evidence="6">Adductor muscle</tissue>
    </source>
</reference>
<dbReference type="InterPro" id="IPR036259">
    <property type="entry name" value="MFS_trans_sf"/>
</dbReference>
<keyword evidence="2 5" id="KW-0812">Transmembrane</keyword>
<proteinExistence type="predicted"/>
<comment type="caution">
    <text evidence="6">The sequence shown here is derived from an EMBL/GenBank/DDBJ whole genome shotgun (WGS) entry which is preliminary data.</text>
</comment>
<evidence type="ECO:0000256" key="2">
    <source>
        <dbReference type="ARBA" id="ARBA00022692"/>
    </source>
</evidence>
<gene>
    <name evidence="6" type="ORF">KUTeg_015504</name>
</gene>
<dbReference type="InterPro" id="IPR011701">
    <property type="entry name" value="MFS"/>
</dbReference>
<evidence type="ECO:0000313" key="7">
    <source>
        <dbReference type="Proteomes" id="UP001217089"/>
    </source>
</evidence>
<keyword evidence="3 5" id="KW-1133">Transmembrane helix</keyword>
<feature type="transmembrane region" description="Helical" evidence="5">
    <location>
        <begin position="157"/>
        <end position="178"/>
    </location>
</feature>
<evidence type="ECO:0000256" key="4">
    <source>
        <dbReference type="ARBA" id="ARBA00023136"/>
    </source>
</evidence>
<feature type="transmembrane region" description="Helical" evidence="5">
    <location>
        <begin position="6"/>
        <end position="25"/>
    </location>
</feature>
<dbReference type="EMBL" id="JARBDR010000793">
    <property type="protein sequence ID" value="KAJ8307420.1"/>
    <property type="molecule type" value="Genomic_DNA"/>
</dbReference>
<dbReference type="PANTHER" id="PTHR10924">
    <property type="entry name" value="MAJOR FACILITATOR SUPERFAMILY PROTEIN-RELATED"/>
    <property type="match status" value="1"/>
</dbReference>
<dbReference type="Proteomes" id="UP001217089">
    <property type="component" value="Unassembled WGS sequence"/>
</dbReference>
<evidence type="ECO:0000313" key="6">
    <source>
        <dbReference type="EMBL" id="KAJ8307420.1"/>
    </source>
</evidence>
<feature type="transmembrane region" description="Helical" evidence="5">
    <location>
        <begin position="393"/>
        <end position="411"/>
    </location>
</feature>
<feature type="transmembrane region" description="Helical" evidence="5">
    <location>
        <begin position="198"/>
        <end position="220"/>
    </location>
</feature>
<accession>A0ABQ9EUR6</accession>
<dbReference type="PANTHER" id="PTHR10924:SF27">
    <property type="entry name" value="SOLUTE CARRIER FAMILY 49 MEMBER 4"/>
    <property type="match status" value="1"/>
</dbReference>